<gene>
    <name evidence="2" type="ORF">KPH14_007660</name>
</gene>
<reference evidence="2" key="1">
    <citation type="submission" date="2021-08" db="EMBL/GenBank/DDBJ databases">
        <authorList>
            <person name="Misof B."/>
            <person name="Oliver O."/>
            <person name="Podsiadlowski L."/>
            <person name="Donath A."/>
            <person name="Peters R."/>
            <person name="Mayer C."/>
            <person name="Rust J."/>
            <person name="Gunkel S."/>
            <person name="Lesny P."/>
            <person name="Martin S."/>
            <person name="Oeyen J.P."/>
            <person name="Petersen M."/>
            <person name="Panagiotis P."/>
            <person name="Wilbrandt J."/>
            <person name="Tanja T."/>
        </authorList>
    </citation>
    <scope>NUCLEOTIDE SEQUENCE</scope>
    <source>
        <strain evidence="2">GBR_01_08_01A</strain>
        <tissue evidence="2">Thorax + abdomen</tissue>
    </source>
</reference>
<dbReference type="EMBL" id="JAIFRP010004455">
    <property type="protein sequence ID" value="KAK2575275.1"/>
    <property type="molecule type" value="Genomic_DNA"/>
</dbReference>
<reference evidence="2" key="2">
    <citation type="journal article" date="2023" name="Commun. Biol.">
        <title>Intrasexual cuticular hydrocarbon dimorphism in a wasp sheds light on hydrocarbon biosynthesis genes in Hymenoptera.</title>
        <authorList>
            <person name="Moris V.C."/>
            <person name="Podsiadlowski L."/>
            <person name="Martin S."/>
            <person name="Oeyen J.P."/>
            <person name="Donath A."/>
            <person name="Petersen M."/>
            <person name="Wilbrandt J."/>
            <person name="Misof B."/>
            <person name="Liedtke D."/>
            <person name="Thamm M."/>
            <person name="Scheiner R."/>
            <person name="Schmitt T."/>
            <person name="Niehuis O."/>
        </authorList>
    </citation>
    <scope>NUCLEOTIDE SEQUENCE</scope>
    <source>
        <strain evidence="2">GBR_01_08_01A</strain>
    </source>
</reference>
<proteinExistence type="predicted"/>
<feature type="region of interest" description="Disordered" evidence="1">
    <location>
        <begin position="33"/>
        <end position="81"/>
    </location>
</feature>
<accession>A0AAD9R9F7</accession>
<evidence type="ECO:0000256" key="1">
    <source>
        <dbReference type="SAM" id="MobiDB-lite"/>
    </source>
</evidence>
<organism evidence="2 3">
    <name type="scientific">Odynerus spinipes</name>
    <dbReference type="NCBI Taxonomy" id="1348599"/>
    <lineage>
        <taxon>Eukaryota</taxon>
        <taxon>Metazoa</taxon>
        <taxon>Ecdysozoa</taxon>
        <taxon>Arthropoda</taxon>
        <taxon>Hexapoda</taxon>
        <taxon>Insecta</taxon>
        <taxon>Pterygota</taxon>
        <taxon>Neoptera</taxon>
        <taxon>Endopterygota</taxon>
        <taxon>Hymenoptera</taxon>
        <taxon>Apocrita</taxon>
        <taxon>Aculeata</taxon>
        <taxon>Vespoidea</taxon>
        <taxon>Vespidae</taxon>
        <taxon>Eumeninae</taxon>
        <taxon>Odynerus</taxon>
    </lineage>
</organism>
<protein>
    <submittedName>
        <fullName evidence="2">Uncharacterized protein</fullName>
    </submittedName>
</protein>
<evidence type="ECO:0000313" key="2">
    <source>
        <dbReference type="EMBL" id="KAK2575275.1"/>
    </source>
</evidence>
<feature type="compositionally biased region" description="Basic and acidic residues" evidence="1">
    <location>
        <begin position="119"/>
        <end position="132"/>
    </location>
</feature>
<feature type="compositionally biased region" description="Polar residues" evidence="1">
    <location>
        <begin position="35"/>
        <end position="47"/>
    </location>
</feature>
<feature type="compositionally biased region" description="Basic residues" evidence="1">
    <location>
        <begin position="48"/>
        <end position="58"/>
    </location>
</feature>
<dbReference type="AlphaFoldDB" id="A0AAD9R9F7"/>
<dbReference type="Proteomes" id="UP001258017">
    <property type="component" value="Unassembled WGS sequence"/>
</dbReference>
<comment type="caution">
    <text evidence="2">The sequence shown here is derived from an EMBL/GenBank/DDBJ whole genome shotgun (WGS) entry which is preliminary data.</text>
</comment>
<keyword evidence="3" id="KW-1185">Reference proteome</keyword>
<name>A0AAD9R9F7_9HYME</name>
<feature type="region of interest" description="Disordered" evidence="1">
    <location>
        <begin position="102"/>
        <end position="134"/>
    </location>
</feature>
<sequence length="263" mass="31412">MSNENSLNFVRVTRSNKNSLKSPDATDIVLRKTRSQSVTQNTSIKVNKTSKTKRISNTRRKEESTQSMSQGRNDEASEIENEWQRLRSEKERLERERQEIEKIRNEIMATQRPANTENQDDRTERTRSRNDQPEEQLVNGLVNHLKNLHVNINIPKFIEENNPVEYIEDTERYFKLKNVSSEQQLVVIENIIEGRVKVWYNAIRDRIATFAEFRQAFLEEFYSIPIKVRFKNQWATRRYRPSDGSMHSYFYKQLKETRSLIRH</sequence>
<evidence type="ECO:0000313" key="3">
    <source>
        <dbReference type="Proteomes" id="UP001258017"/>
    </source>
</evidence>